<sequence>MLPQLLWGCVINELGMLTAIPPAEYRSGVLRWASPQCALAGLAANAVSTPQKTVANAPPVTRFMRILTPFLVREALVGLIHSSGTLPIPRRRVGYLKDESCRWRSDGWPEHHASSR</sequence>
<proteinExistence type="predicted"/>
<organism evidence="1">
    <name type="scientific">metagenome</name>
    <dbReference type="NCBI Taxonomy" id="256318"/>
    <lineage>
        <taxon>unclassified sequences</taxon>
        <taxon>metagenomes</taxon>
    </lineage>
</organism>
<reference evidence="1" key="1">
    <citation type="submission" date="2015-08" db="EMBL/GenBank/DDBJ databases">
        <authorList>
            <person name="Babu N.S."/>
            <person name="Beckwith C.J."/>
            <person name="Beseler K.G."/>
            <person name="Brison A."/>
            <person name="Carone J.V."/>
            <person name="Caskin T.P."/>
            <person name="Diamond M."/>
            <person name="Durham M.E."/>
            <person name="Foxe J.M."/>
            <person name="Go M."/>
            <person name="Henderson B.A."/>
            <person name="Jones I.B."/>
            <person name="McGettigan J.A."/>
            <person name="Micheletti S.J."/>
            <person name="Nasrallah M.E."/>
            <person name="Ortiz D."/>
            <person name="Piller C.R."/>
            <person name="Privatt S.R."/>
            <person name="Schneider S.L."/>
            <person name="Sharp S."/>
            <person name="Smith T.C."/>
            <person name="Stanton J.D."/>
            <person name="Ullery H.E."/>
            <person name="Wilson R.J."/>
            <person name="Serrano M.G."/>
            <person name="Buck G."/>
            <person name="Lee V."/>
            <person name="Wang Y."/>
            <person name="Carvalho R."/>
            <person name="Voegtly L."/>
            <person name="Shi R."/>
            <person name="Duckworth R."/>
            <person name="Johnson A."/>
            <person name="Loviza R."/>
            <person name="Walstead R."/>
            <person name="Shah Z."/>
            <person name="Kiflezghi M."/>
            <person name="Wade K."/>
            <person name="Ball S.L."/>
            <person name="Bradley K.W."/>
            <person name="Asai D.J."/>
            <person name="Bowman C.A."/>
            <person name="Russell D.A."/>
            <person name="Pope W.H."/>
            <person name="Jacobs-Sera D."/>
            <person name="Hendrix R.W."/>
            <person name="Hatfull G.F."/>
        </authorList>
    </citation>
    <scope>NUCLEOTIDE SEQUENCE</scope>
</reference>
<dbReference type="EMBL" id="CZKB01000028">
    <property type="protein sequence ID" value="CUR62556.1"/>
    <property type="molecule type" value="Genomic_DNA"/>
</dbReference>
<dbReference type="AlphaFoldDB" id="A0A2P2CKT1"/>
<gene>
    <name evidence="1" type="ORF">NOCA180200</name>
</gene>
<protein>
    <submittedName>
        <fullName evidence="1">Uncharacterized protein</fullName>
    </submittedName>
</protein>
<name>A0A2P2CKT1_9ZZZZ</name>
<accession>A0A2P2CKT1</accession>
<evidence type="ECO:0000313" key="1">
    <source>
        <dbReference type="EMBL" id="CUR62556.1"/>
    </source>
</evidence>